<organism evidence="4 5">
    <name type="scientific">Candidatus Vagococcus giribetii</name>
    <dbReference type="NCBI Taxonomy" id="2230876"/>
    <lineage>
        <taxon>Bacteria</taxon>
        <taxon>Bacillati</taxon>
        <taxon>Bacillota</taxon>
        <taxon>Bacilli</taxon>
        <taxon>Lactobacillales</taxon>
        <taxon>Enterococcaceae</taxon>
        <taxon>Vagococcus</taxon>
    </lineage>
</organism>
<feature type="transmembrane region" description="Helical" evidence="2">
    <location>
        <begin position="151"/>
        <end position="184"/>
    </location>
</feature>
<dbReference type="Pfam" id="PF02517">
    <property type="entry name" value="Rce1-like"/>
    <property type="match status" value="1"/>
</dbReference>
<dbReference type="EMBL" id="JAFLVX010000015">
    <property type="protein sequence ID" value="MBO0476449.1"/>
    <property type="molecule type" value="Genomic_DNA"/>
</dbReference>
<keyword evidence="2" id="KW-0472">Membrane</keyword>
<dbReference type="InterPro" id="IPR003675">
    <property type="entry name" value="Rce1/LyrA-like_dom"/>
</dbReference>
<keyword evidence="4" id="KW-0482">Metalloprotease</keyword>
<evidence type="ECO:0000256" key="1">
    <source>
        <dbReference type="ARBA" id="ARBA00009067"/>
    </source>
</evidence>
<keyword evidence="2" id="KW-1133">Transmembrane helix</keyword>
<gene>
    <name evidence="4" type="ORF">DOK76_05160</name>
</gene>
<dbReference type="Proteomes" id="UP000664857">
    <property type="component" value="Unassembled WGS sequence"/>
</dbReference>
<comment type="caution">
    <text evidence="4">The sequence shown here is derived from an EMBL/GenBank/DDBJ whole genome shotgun (WGS) entry which is preliminary data.</text>
</comment>
<feature type="transmembrane region" description="Helical" evidence="2">
    <location>
        <begin position="191"/>
        <end position="212"/>
    </location>
</feature>
<protein>
    <submittedName>
        <fullName evidence="4">CPBP family intramembrane metalloprotease</fullName>
    </submittedName>
</protein>
<dbReference type="InterPro" id="IPR052710">
    <property type="entry name" value="CAAX_protease"/>
</dbReference>
<name>A0ABS3HRV7_9ENTE</name>
<evidence type="ECO:0000259" key="3">
    <source>
        <dbReference type="Pfam" id="PF02517"/>
    </source>
</evidence>
<dbReference type="PANTHER" id="PTHR36435">
    <property type="entry name" value="SLR1288 PROTEIN"/>
    <property type="match status" value="1"/>
</dbReference>
<reference evidence="4 5" key="1">
    <citation type="submission" date="2021-03" db="EMBL/GenBank/DDBJ databases">
        <title>Enterococcal diversity collection.</title>
        <authorList>
            <person name="Gilmore M.S."/>
            <person name="Schwartzman J."/>
            <person name="Van Tyne D."/>
            <person name="Martin M."/>
            <person name="Earl A.M."/>
            <person name="Manson A.L."/>
            <person name="Straub T."/>
            <person name="Salamzade R."/>
            <person name="Saavedra J."/>
            <person name="Lebreton F."/>
            <person name="Prichula J."/>
            <person name="Schaufler K."/>
            <person name="Gaca A."/>
            <person name="Sgardioli B."/>
            <person name="Wagenaar J."/>
            <person name="Strong T."/>
        </authorList>
    </citation>
    <scope>NUCLEOTIDE SEQUENCE [LARGE SCALE GENOMIC DNA]</scope>
    <source>
        <strain evidence="4 5">DIV0080</strain>
    </source>
</reference>
<sequence length="214" mass="23682">MSINKNTIWTIFGFLCALQSPLLFSILPFIPKTAIPNLTAIMYVLGAVVLSMINLKTNKEATLSREKDDYGLIISLGLVLIIGSFFLQSILAMIEIVVFNQPMGSQNTADITAIIKSSPFFIIAVTIAGPIMEEFVFRFSLINWLNQKLNIWLSAIISSALFAVMHVDGHYLVYGGLGFLFFLIYRKTGSILTSIIAHAGMNTLVIVLQLLFVK</sequence>
<feature type="transmembrane region" description="Helical" evidence="2">
    <location>
        <begin position="34"/>
        <end position="53"/>
    </location>
</feature>
<comment type="similarity">
    <text evidence="1">Belongs to the UPF0177 family.</text>
</comment>
<keyword evidence="4" id="KW-0378">Hydrolase</keyword>
<evidence type="ECO:0000256" key="2">
    <source>
        <dbReference type="SAM" id="Phobius"/>
    </source>
</evidence>
<keyword evidence="4" id="KW-0645">Protease</keyword>
<evidence type="ECO:0000313" key="4">
    <source>
        <dbReference type="EMBL" id="MBO0476449.1"/>
    </source>
</evidence>
<dbReference type="GO" id="GO:0008237">
    <property type="term" value="F:metallopeptidase activity"/>
    <property type="evidence" value="ECO:0007669"/>
    <property type="project" value="UniProtKB-KW"/>
</dbReference>
<dbReference type="PANTHER" id="PTHR36435:SF6">
    <property type="entry name" value="ABORTIVE INFECTION PROTEIN"/>
    <property type="match status" value="1"/>
</dbReference>
<keyword evidence="2" id="KW-0812">Transmembrane</keyword>
<feature type="transmembrane region" description="Helical" evidence="2">
    <location>
        <begin position="6"/>
        <end position="27"/>
    </location>
</feature>
<feature type="transmembrane region" description="Helical" evidence="2">
    <location>
        <begin position="111"/>
        <end position="131"/>
    </location>
</feature>
<proteinExistence type="inferred from homology"/>
<keyword evidence="5" id="KW-1185">Reference proteome</keyword>
<accession>A0ABS3HRV7</accession>
<feature type="domain" description="CAAX prenyl protease 2/Lysostaphin resistance protein A-like" evidence="3">
    <location>
        <begin position="118"/>
        <end position="203"/>
    </location>
</feature>
<feature type="transmembrane region" description="Helical" evidence="2">
    <location>
        <begin position="73"/>
        <end position="99"/>
    </location>
</feature>
<dbReference type="RefSeq" id="WP_206965462.1">
    <property type="nucleotide sequence ID" value="NZ_JAFLVX010000015.1"/>
</dbReference>
<evidence type="ECO:0000313" key="5">
    <source>
        <dbReference type="Proteomes" id="UP000664857"/>
    </source>
</evidence>